<accession>A0AAD5CCH1</accession>
<keyword evidence="1" id="KW-0472">Membrane</keyword>
<proteinExistence type="predicted"/>
<evidence type="ECO:0000313" key="2">
    <source>
        <dbReference type="EMBL" id="KAI7738650.1"/>
    </source>
</evidence>
<organism evidence="2 3">
    <name type="scientific">Ambrosia artemisiifolia</name>
    <name type="common">Common ragweed</name>
    <dbReference type="NCBI Taxonomy" id="4212"/>
    <lineage>
        <taxon>Eukaryota</taxon>
        <taxon>Viridiplantae</taxon>
        <taxon>Streptophyta</taxon>
        <taxon>Embryophyta</taxon>
        <taxon>Tracheophyta</taxon>
        <taxon>Spermatophyta</taxon>
        <taxon>Magnoliopsida</taxon>
        <taxon>eudicotyledons</taxon>
        <taxon>Gunneridae</taxon>
        <taxon>Pentapetalae</taxon>
        <taxon>asterids</taxon>
        <taxon>campanulids</taxon>
        <taxon>Asterales</taxon>
        <taxon>Asteraceae</taxon>
        <taxon>Asteroideae</taxon>
        <taxon>Heliantheae alliance</taxon>
        <taxon>Heliantheae</taxon>
        <taxon>Ambrosia</taxon>
    </lineage>
</organism>
<gene>
    <name evidence="2" type="ORF">M8C21_024679</name>
</gene>
<evidence type="ECO:0000256" key="1">
    <source>
        <dbReference type="SAM" id="Phobius"/>
    </source>
</evidence>
<dbReference type="EMBL" id="JAMZMK010008764">
    <property type="protein sequence ID" value="KAI7738650.1"/>
    <property type="molecule type" value="Genomic_DNA"/>
</dbReference>
<keyword evidence="1" id="KW-1133">Transmembrane helix</keyword>
<reference evidence="2" key="1">
    <citation type="submission" date="2022-06" db="EMBL/GenBank/DDBJ databases">
        <title>Uncovering the hologenomic basis of an extraordinary plant invasion.</title>
        <authorList>
            <person name="Bieker V.C."/>
            <person name="Martin M.D."/>
            <person name="Gilbert T."/>
            <person name="Hodgins K."/>
            <person name="Battlay P."/>
            <person name="Petersen B."/>
            <person name="Wilson J."/>
        </authorList>
    </citation>
    <scope>NUCLEOTIDE SEQUENCE</scope>
    <source>
        <strain evidence="2">AA19_3_7</strain>
        <tissue evidence="2">Leaf</tissue>
    </source>
</reference>
<feature type="transmembrane region" description="Helical" evidence="1">
    <location>
        <begin position="38"/>
        <end position="57"/>
    </location>
</feature>
<sequence length="109" mass="12432">MKGSESEAREENECAGVGAPVYLEYLTSDAIIYWPQPLIISLAHLVMRGLSLVLYILHWDSKAKAFMHQCPIWINPSKLNISLEREDCGDKRLIFQKMATRLPDGNKAW</sequence>
<name>A0AAD5CCH1_AMBAR</name>
<keyword evidence="1" id="KW-0812">Transmembrane</keyword>
<keyword evidence="3" id="KW-1185">Reference proteome</keyword>
<comment type="caution">
    <text evidence="2">The sequence shown here is derived from an EMBL/GenBank/DDBJ whole genome shotgun (WGS) entry which is preliminary data.</text>
</comment>
<evidence type="ECO:0000313" key="3">
    <source>
        <dbReference type="Proteomes" id="UP001206925"/>
    </source>
</evidence>
<dbReference type="AlphaFoldDB" id="A0AAD5CCH1"/>
<protein>
    <submittedName>
        <fullName evidence="2">Uncharacterized protein</fullName>
    </submittedName>
</protein>
<dbReference type="Proteomes" id="UP001206925">
    <property type="component" value="Unassembled WGS sequence"/>
</dbReference>